<dbReference type="OrthoDB" id="9802039at2"/>
<dbReference type="GO" id="GO:0003677">
    <property type="term" value="F:DNA binding"/>
    <property type="evidence" value="ECO:0007669"/>
    <property type="project" value="UniProtKB-KW"/>
</dbReference>
<dbReference type="Proteomes" id="UP000030341">
    <property type="component" value="Chromosome 1"/>
</dbReference>
<dbReference type="EMBL" id="CP009888">
    <property type="protein sequence ID" value="AIY64795.1"/>
    <property type="molecule type" value="Genomic_DNA"/>
</dbReference>
<name>A0A0A7EDP4_9GAMM</name>
<dbReference type="STRING" id="1348114.OM33_06265"/>
<gene>
    <name evidence="3" type="primary">zntR</name>
    <name evidence="3" type="ORF">OM33_06265</name>
</gene>
<dbReference type="GO" id="GO:0003700">
    <property type="term" value="F:DNA-binding transcription factor activity"/>
    <property type="evidence" value="ECO:0007669"/>
    <property type="project" value="InterPro"/>
</dbReference>
<feature type="domain" description="HTH merR-type" evidence="2">
    <location>
        <begin position="1"/>
        <end position="70"/>
    </location>
</feature>
<evidence type="ECO:0000256" key="1">
    <source>
        <dbReference type="ARBA" id="ARBA00023125"/>
    </source>
</evidence>
<keyword evidence="4" id="KW-1185">Reference proteome</keyword>
<dbReference type="HOGENOM" id="CLU_060077_2_0_6"/>
<dbReference type="PROSITE" id="PS00552">
    <property type="entry name" value="HTH_MERR_1"/>
    <property type="match status" value="1"/>
</dbReference>
<organism evidence="3 4">
    <name type="scientific">Pseudoalteromonas piratica</name>
    <dbReference type="NCBI Taxonomy" id="1348114"/>
    <lineage>
        <taxon>Bacteria</taxon>
        <taxon>Pseudomonadati</taxon>
        <taxon>Pseudomonadota</taxon>
        <taxon>Gammaproteobacteria</taxon>
        <taxon>Alteromonadales</taxon>
        <taxon>Pseudoalteromonadaceae</taxon>
        <taxon>Pseudoalteromonas</taxon>
    </lineage>
</organism>
<evidence type="ECO:0000259" key="2">
    <source>
        <dbReference type="PROSITE" id="PS50937"/>
    </source>
</evidence>
<protein>
    <submittedName>
        <fullName evidence="3">Zinc-responsive transcriptional regulator</fullName>
    </submittedName>
</protein>
<evidence type="ECO:0000313" key="3">
    <source>
        <dbReference type="EMBL" id="AIY64795.1"/>
    </source>
</evidence>
<dbReference type="RefSeq" id="WP_038640107.1">
    <property type="nucleotide sequence ID" value="NZ_CP009888.1"/>
</dbReference>
<evidence type="ECO:0000313" key="4">
    <source>
        <dbReference type="Proteomes" id="UP000030341"/>
    </source>
</evidence>
<dbReference type="NCBIfam" id="TIGR02043">
    <property type="entry name" value="ZntR"/>
    <property type="match status" value="1"/>
</dbReference>
<dbReference type="InterPro" id="IPR000551">
    <property type="entry name" value="MerR-type_HTH_dom"/>
</dbReference>
<dbReference type="NCBIfam" id="NF007069">
    <property type="entry name" value="PRK09514.1"/>
    <property type="match status" value="1"/>
</dbReference>
<dbReference type="SUPFAM" id="SSF46955">
    <property type="entry name" value="Putative DNA-binding domain"/>
    <property type="match status" value="1"/>
</dbReference>
<dbReference type="Pfam" id="PF13411">
    <property type="entry name" value="MerR_1"/>
    <property type="match status" value="1"/>
</dbReference>
<dbReference type="InterPro" id="IPR047057">
    <property type="entry name" value="MerR_fam"/>
</dbReference>
<dbReference type="Gene3D" id="1.10.1660.10">
    <property type="match status" value="1"/>
</dbReference>
<dbReference type="GO" id="GO:0008270">
    <property type="term" value="F:zinc ion binding"/>
    <property type="evidence" value="ECO:0007669"/>
    <property type="project" value="InterPro"/>
</dbReference>
<dbReference type="KEGG" id="pseo:OM33_06265"/>
<dbReference type="eggNOG" id="COG0789">
    <property type="taxonomic scope" value="Bacteria"/>
</dbReference>
<dbReference type="InterPro" id="IPR011788">
    <property type="entry name" value="ZntR"/>
</dbReference>
<dbReference type="PANTHER" id="PTHR30204">
    <property type="entry name" value="REDOX-CYCLING DRUG-SENSING TRANSCRIPTIONAL ACTIVATOR SOXR"/>
    <property type="match status" value="1"/>
</dbReference>
<keyword evidence="1" id="KW-0238">DNA-binding</keyword>
<dbReference type="PANTHER" id="PTHR30204:SF92">
    <property type="entry name" value="HTH-TYPE TRANSCRIPTIONAL REGULATOR ZNTR"/>
    <property type="match status" value="1"/>
</dbReference>
<dbReference type="CDD" id="cd04770">
    <property type="entry name" value="HTH_HMRTR"/>
    <property type="match status" value="1"/>
</dbReference>
<dbReference type="SMART" id="SM00422">
    <property type="entry name" value="HTH_MERR"/>
    <property type="match status" value="1"/>
</dbReference>
<sequence>MVKIGEIAKRLGVSTDTLRYYEKQGILTSSSRSVSGYRLYTEQDIAQLAFVIRAKDVGFTLNEIKELLAIKVDKQSHSCEQVKQFTSEKISQVERKITEMNAILNSLKLLHKSCCGGDEPAIHCSILSALEVNNAAN</sequence>
<dbReference type="PROSITE" id="PS50937">
    <property type="entry name" value="HTH_MERR_2"/>
    <property type="match status" value="1"/>
</dbReference>
<accession>A0A0A7EDP4</accession>
<dbReference type="AlphaFoldDB" id="A0A0A7EDP4"/>
<dbReference type="InterPro" id="IPR009061">
    <property type="entry name" value="DNA-bd_dom_put_sf"/>
</dbReference>
<reference evidence="3 4" key="1">
    <citation type="submission" date="2014-11" db="EMBL/GenBank/DDBJ databases">
        <title>Complete Genome Sequence of Pseudoalteromonas sp. Strain OCN003 Isolated from Kaneohe Bay, Oahu, Hawaii.</title>
        <authorList>
            <person name="Beurmann S."/>
            <person name="Videau P."/>
            <person name="Ushijima B."/>
            <person name="Smith A.M."/>
            <person name="Aeby G.S."/>
            <person name="Callahan S.M."/>
            <person name="Belcaid M."/>
        </authorList>
    </citation>
    <scope>NUCLEOTIDE SEQUENCE [LARGE SCALE GENOMIC DNA]</scope>
    <source>
        <strain evidence="3 4">OCN003</strain>
    </source>
</reference>
<proteinExistence type="predicted"/>
<dbReference type="PRINTS" id="PR00040">
    <property type="entry name" value="HTHMERR"/>
</dbReference>
<dbReference type="GO" id="GO:0006351">
    <property type="term" value="P:DNA-templated transcription"/>
    <property type="evidence" value="ECO:0007669"/>
    <property type="project" value="InterPro"/>
</dbReference>